<keyword evidence="2 5" id="KW-0689">Ribosomal protein</keyword>
<comment type="similarity">
    <text evidence="1 5">Belongs to the universal ribosomal protein uL11 family.</text>
</comment>
<feature type="domain" description="Large ribosomal subunit protein uL11 C-terminal" evidence="6">
    <location>
        <begin position="90"/>
        <end position="163"/>
    </location>
</feature>
<dbReference type="SMART" id="SM00649">
    <property type="entry name" value="RL11"/>
    <property type="match status" value="1"/>
</dbReference>
<dbReference type="CDD" id="cd00349">
    <property type="entry name" value="Ribosomal_L11"/>
    <property type="match status" value="1"/>
</dbReference>
<evidence type="ECO:0000256" key="4">
    <source>
        <dbReference type="ARBA" id="ARBA00040104"/>
    </source>
</evidence>
<dbReference type="AlphaFoldDB" id="A0A238FLW7"/>
<evidence type="ECO:0000313" key="8">
    <source>
        <dbReference type="EMBL" id="SCV72076.1"/>
    </source>
</evidence>
<evidence type="ECO:0000256" key="2">
    <source>
        <dbReference type="ARBA" id="ARBA00022980"/>
    </source>
</evidence>
<dbReference type="Pfam" id="PF03946">
    <property type="entry name" value="Ribosomal_L11_N"/>
    <property type="match status" value="1"/>
</dbReference>
<dbReference type="OrthoDB" id="1091498at2759"/>
<dbReference type="Gene3D" id="3.30.1550.10">
    <property type="entry name" value="Ribosomal protein L11/L12, N-terminal domain"/>
    <property type="match status" value="1"/>
</dbReference>
<dbReference type="FunFam" id="1.10.10.250:FF:000003">
    <property type="entry name" value="Mitochondrial ribosomal protein L11"/>
    <property type="match status" value="1"/>
</dbReference>
<proteinExistence type="inferred from homology"/>
<keyword evidence="3 5" id="KW-0687">Ribonucleoprotein</keyword>
<evidence type="ECO:0000256" key="5">
    <source>
        <dbReference type="RuleBase" id="RU003978"/>
    </source>
</evidence>
<dbReference type="Pfam" id="PF00298">
    <property type="entry name" value="Ribosomal_L11"/>
    <property type="match status" value="1"/>
</dbReference>
<dbReference type="GO" id="GO:0003735">
    <property type="term" value="F:structural constituent of ribosome"/>
    <property type="evidence" value="ECO:0007669"/>
    <property type="project" value="InterPro"/>
</dbReference>
<dbReference type="PANTHER" id="PTHR11661">
    <property type="entry name" value="60S RIBOSOMAL PROTEIN L12"/>
    <property type="match status" value="1"/>
</dbReference>
<dbReference type="HAMAP" id="MF_00736">
    <property type="entry name" value="Ribosomal_uL11"/>
    <property type="match status" value="1"/>
</dbReference>
<dbReference type="GO" id="GO:0070180">
    <property type="term" value="F:large ribosomal subunit rRNA binding"/>
    <property type="evidence" value="ECO:0007669"/>
    <property type="project" value="TreeGrafter"/>
</dbReference>
<evidence type="ECO:0000256" key="1">
    <source>
        <dbReference type="ARBA" id="ARBA00010537"/>
    </source>
</evidence>
<dbReference type="InterPro" id="IPR006519">
    <property type="entry name" value="Ribosomal_uL11_bac-typ"/>
</dbReference>
<dbReference type="NCBIfam" id="TIGR01632">
    <property type="entry name" value="L11_bact"/>
    <property type="match status" value="1"/>
</dbReference>
<dbReference type="PANTHER" id="PTHR11661:SF1">
    <property type="entry name" value="LARGE RIBOSOMAL SUBUNIT PROTEIN UL11M"/>
    <property type="match status" value="1"/>
</dbReference>
<dbReference type="InterPro" id="IPR036769">
    <property type="entry name" value="Ribosomal_uL11_C_sf"/>
</dbReference>
<evidence type="ECO:0000256" key="3">
    <source>
        <dbReference type="ARBA" id="ARBA00023274"/>
    </source>
</evidence>
<gene>
    <name evidence="8" type="ORF">BQ2448_4770</name>
</gene>
<dbReference type="InterPro" id="IPR000911">
    <property type="entry name" value="Ribosomal_uL11"/>
</dbReference>
<dbReference type="InterPro" id="IPR020784">
    <property type="entry name" value="Ribosomal_uL11_N"/>
</dbReference>
<accession>A0A238FLW7</accession>
<dbReference type="Proteomes" id="UP000198372">
    <property type="component" value="Unassembled WGS sequence"/>
</dbReference>
<dbReference type="InterPro" id="IPR020783">
    <property type="entry name" value="Ribosomal_uL11_C"/>
</dbReference>
<name>A0A238FLW7_9BASI</name>
<dbReference type="SUPFAM" id="SSF54747">
    <property type="entry name" value="Ribosomal L11/L12e N-terminal domain"/>
    <property type="match status" value="1"/>
</dbReference>
<sequence length="165" mass="16869">MSKATTTAAAQLVRADQALPTMPNTDRLVVPAGKATAAPPVGPALGARGVKSIDFVKEFNARTSSLTPGTPTPVKITIQPDRTFTFTIQSPPTSYLIRQAAGIEIGSGTPNKAAGGTLAGTISLKAVYDIAKIKQGDQGLKGVELESIARSIVGSCKSAGVQVIP</sequence>
<dbReference type="InterPro" id="IPR036796">
    <property type="entry name" value="Ribosomal_uL11_N_sf"/>
</dbReference>
<dbReference type="STRING" id="269621.A0A238FLW7"/>
<evidence type="ECO:0000313" key="9">
    <source>
        <dbReference type="Proteomes" id="UP000198372"/>
    </source>
</evidence>
<dbReference type="SUPFAM" id="SSF46906">
    <property type="entry name" value="Ribosomal protein L11, C-terminal domain"/>
    <property type="match status" value="1"/>
</dbReference>
<organism evidence="8 9">
    <name type="scientific">Microbotryum intermedium</name>
    <dbReference type="NCBI Taxonomy" id="269621"/>
    <lineage>
        <taxon>Eukaryota</taxon>
        <taxon>Fungi</taxon>
        <taxon>Dikarya</taxon>
        <taxon>Basidiomycota</taxon>
        <taxon>Pucciniomycotina</taxon>
        <taxon>Microbotryomycetes</taxon>
        <taxon>Microbotryales</taxon>
        <taxon>Microbotryaceae</taxon>
        <taxon>Microbotryum</taxon>
    </lineage>
</organism>
<evidence type="ECO:0000259" key="7">
    <source>
        <dbReference type="Pfam" id="PF03946"/>
    </source>
</evidence>
<dbReference type="EMBL" id="FMSP01000008">
    <property type="protein sequence ID" value="SCV72076.1"/>
    <property type="molecule type" value="Genomic_DNA"/>
</dbReference>
<reference evidence="9" key="1">
    <citation type="submission" date="2016-09" db="EMBL/GenBank/DDBJ databases">
        <authorList>
            <person name="Jeantristanb JTB J.-T."/>
            <person name="Ricardo R."/>
        </authorList>
    </citation>
    <scope>NUCLEOTIDE SEQUENCE [LARGE SCALE GENOMIC DNA]</scope>
</reference>
<feature type="domain" description="Large ribosomal subunit protein uL11 N-terminal" evidence="7">
    <location>
        <begin position="27"/>
        <end position="84"/>
    </location>
</feature>
<evidence type="ECO:0000259" key="6">
    <source>
        <dbReference type="Pfam" id="PF00298"/>
    </source>
</evidence>
<dbReference type="Gene3D" id="1.10.10.250">
    <property type="entry name" value="Ribosomal protein L11, C-terminal domain"/>
    <property type="match status" value="1"/>
</dbReference>
<protein>
    <recommendedName>
        <fullName evidence="4">Large ribosomal subunit protein uL11m</fullName>
    </recommendedName>
</protein>
<dbReference type="GO" id="GO:0006412">
    <property type="term" value="P:translation"/>
    <property type="evidence" value="ECO:0007669"/>
    <property type="project" value="InterPro"/>
</dbReference>
<keyword evidence="9" id="KW-1185">Reference proteome</keyword>
<dbReference type="GO" id="GO:0005762">
    <property type="term" value="C:mitochondrial large ribosomal subunit"/>
    <property type="evidence" value="ECO:0007669"/>
    <property type="project" value="TreeGrafter"/>
</dbReference>